<dbReference type="InterPro" id="IPR050267">
    <property type="entry name" value="Anti-sigma-factor_SerPK"/>
</dbReference>
<dbReference type="CDD" id="cd16936">
    <property type="entry name" value="HATPase_RsbW-like"/>
    <property type="match status" value="1"/>
</dbReference>
<name>A0A6J4KN68_9ACTN</name>
<organism evidence="4">
    <name type="scientific">uncultured Frankineae bacterium</name>
    <dbReference type="NCBI Taxonomy" id="437475"/>
    <lineage>
        <taxon>Bacteria</taxon>
        <taxon>Bacillati</taxon>
        <taxon>Actinomycetota</taxon>
        <taxon>Actinomycetes</taxon>
        <taxon>Frankiales</taxon>
        <taxon>environmental samples</taxon>
    </lineage>
</organism>
<evidence type="ECO:0000259" key="3">
    <source>
        <dbReference type="Pfam" id="PF13581"/>
    </source>
</evidence>
<evidence type="ECO:0000313" key="4">
    <source>
        <dbReference type="EMBL" id="CAA9310700.1"/>
    </source>
</evidence>
<dbReference type="GO" id="GO:0004674">
    <property type="term" value="F:protein serine/threonine kinase activity"/>
    <property type="evidence" value="ECO:0007669"/>
    <property type="project" value="UniProtKB-KW"/>
</dbReference>
<dbReference type="InterPro" id="IPR003594">
    <property type="entry name" value="HATPase_dom"/>
</dbReference>
<dbReference type="PANTHER" id="PTHR35526:SF3">
    <property type="entry name" value="ANTI-SIGMA-F FACTOR RSBW"/>
    <property type="match status" value="1"/>
</dbReference>
<protein>
    <submittedName>
        <fullName evidence="4">Serine phosphatase RsbU, regulator of sigma subunit</fullName>
    </submittedName>
</protein>
<accession>A0A6J4KN68</accession>
<dbReference type="AlphaFoldDB" id="A0A6J4KN68"/>
<dbReference type="PANTHER" id="PTHR35526">
    <property type="entry name" value="ANTI-SIGMA-F FACTOR RSBW-RELATED"/>
    <property type="match status" value="1"/>
</dbReference>
<feature type="domain" description="Histidine kinase/HSP90-like ATPase" evidence="3">
    <location>
        <begin position="29"/>
        <end position="131"/>
    </location>
</feature>
<gene>
    <name evidence="4" type="ORF">AVDCRST_MAG16-121</name>
</gene>
<dbReference type="EMBL" id="CADCUE010000011">
    <property type="protein sequence ID" value="CAA9310700.1"/>
    <property type="molecule type" value="Genomic_DNA"/>
</dbReference>
<feature type="region of interest" description="Disordered" evidence="2">
    <location>
        <begin position="142"/>
        <end position="168"/>
    </location>
</feature>
<keyword evidence="1" id="KW-0808">Transferase</keyword>
<dbReference type="Gene3D" id="3.30.565.10">
    <property type="entry name" value="Histidine kinase-like ATPase, C-terminal domain"/>
    <property type="match status" value="1"/>
</dbReference>
<sequence length="168" mass="17657">MSCQRILPGALAPGDSVRESHHLHLDPVPRLVSDARRFVLEHAPDLPPDTQDSLVLLTSELVTNAVLHARTEIELGITIGDDSIVVTVHDLDLARPEQDPYSSREGGWGLGLVSALADTSAMHTDPAGGKVAWFRLGRSGTSPVADGAAARPSGRRATQHPDGGGSAP</sequence>
<keyword evidence="1" id="KW-0418">Kinase</keyword>
<keyword evidence="1" id="KW-0723">Serine/threonine-protein kinase</keyword>
<dbReference type="Pfam" id="PF13581">
    <property type="entry name" value="HATPase_c_2"/>
    <property type="match status" value="1"/>
</dbReference>
<evidence type="ECO:0000256" key="2">
    <source>
        <dbReference type="SAM" id="MobiDB-lite"/>
    </source>
</evidence>
<reference evidence="4" key="1">
    <citation type="submission" date="2020-02" db="EMBL/GenBank/DDBJ databases">
        <authorList>
            <person name="Meier V. D."/>
        </authorList>
    </citation>
    <scope>NUCLEOTIDE SEQUENCE</scope>
    <source>
        <strain evidence="4">AVDCRST_MAG16</strain>
    </source>
</reference>
<proteinExistence type="predicted"/>
<evidence type="ECO:0000256" key="1">
    <source>
        <dbReference type="ARBA" id="ARBA00022527"/>
    </source>
</evidence>
<dbReference type="SUPFAM" id="SSF55874">
    <property type="entry name" value="ATPase domain of HSP90 chaperone/DNA topoisomerase II/histidine kinase"/>
    <property type="match status" value="1"/>
</dbReference>
<dbReference type="InterPro" id="IPR036890">
    <property type="entry name" value="HATPase_C_sf"/>
</dbReference>